<comment type="caution">
    <text evidence="1">The sequence shown here is derived from an EMBL/GenBank/DDBJ whole genome shotgun (WGS) entry which is preliminary data.</text>
</comment>
<proteinExistence type="predicted"/>
<keyword evidence="2" id="KW-1185">Reference proteome</keyword>
<reference evidence="1 2" key="1">
    <citation type="submission" date="2020-08" db="EMBL/GenBank/DDBJ databases">
        <title>Genomic Encyclopedia of Type Strains, Phase IV (KMG-IV): sequencing the most valuable type-strain genomes for metagenomic binning, comparative biology and taxonomic classification.</title>
        <authorList>
            <person name="Goeker M."/>
        </authorList>
    </citation>
    <scope>NUCLEOTIDE SEQUENCE [LARGE SCALE GENOMIC DNA]</scope>
    <source>
        <strain evidence="1 2">DSM 23240</strain>
    </source>
</reference>
<dbReference type="Proteomes" id="UP000571084">
    <property type="component" value="Unassembled WGS sequence"/>
</dbReference>
<gene>
    <name evidence="1" type="ORF">HNR39_003631</name>
</gene>
<protein>
    <submittedName>
        <fullName evidence="1">Uncharacterized protein</fullName>
    </submittedName>
</protein>
<evidence type="ECO:0000313" key="1">
    <source>
        <dbReference type="EMBL" id="MBB5201773.1"/>
    </source>
</evidence>
<name>A0A840RVZ8_9BURK</name>
<dbReference type="AlphaFoldDB" id="A0A840RVZ8"/>
<accession>A0A840RVZ8</accession>
<organism evidence="1 2">
    <name type="scientific">Glaciimonas immobilis</name>
    <dbReference type="NCBI Taxonomy" id="728004"/>
    <lineage>
        <taxon>Bacteria</taxon>
        <taxon>Pseudomonadati</taxon>
        <taxon>Pseudomonadota</taxon>
        <taxon>Betaproteobacteria</taxon>
        <taxon>Burkholderiales</taxon>
        <taxon>Oxalobacteraceae</taxon>
        <taxon>Glaciimonas</taxon>
    </lineage>
</organism>
<sequence>MSEGYDVQGIFSPCWLLGNLDLSKTFTYNTATISSHVTGEKPDRCNQIVVREGGQPLGSVRFYRRAPGQPEWNVRLRLPHFPFFWPSFDAEPAKVNLYRLELSCF</sequence>
<evidence type="ECO:0000313" key="2">
    <source>
        <dbReference type="Proteomes" id="UP000571084"/>
    </source>
</evidence>
<dbReference type="EMBL" id="JACHHQ010000008">
    <property type="protein sequence ID" value="MBB5201773.1"/>
    <property type="molecule type" value="Genomic_DNA"/>
</dbReference>